<dbReference type="EMBL" id="CAJVPY010016745">
    <property type="protein sequence ID" value="CAG8758534.1"/>
    <property type="molecule type" value="Genomic_DNA"/>
</dbReference>
<reference evidence="2" key="1">
    <citation type="submission" date="2021-06" db="EMBL/GenBank/DDBJ databases">
        <authorList>
            <person name="Kallberg Y."/>
            <person name="Tangrot J."/>
            <person name="Rosling A."/>
        </authorList>
    </citation>
    <scope>NUCLEOTIDE SEQUENCE</scope>
    <source>
        <strain evidence="2">MA453B</strain>
    </source>
</reference>
<comment type="caution">
    <text evidence="2">The sequence shown here is derived from an EMBL/GenBank/DDBJ whole genome shotgun (WGS) entry which is preliminary data.</text>
</comment>
<accession>A0A9N9IZD1</accession>
<evidence type="ECO:0000313" key="2">
    <source>
        <dbReference type="EMBL" id="CAG8758534.1"/>
    </source>
</evidence>
<name>A0A9N9IZD1_9GLOM</name>
<keyword evidence="3" id="KW-1185">Reference proteome</keyword>
<gene>
    <name evidence="2" type="ORF">DERYTH_LOCUS17579</name>
</gene>
<feature type="compositionally biased region" description="Basic and acidic residues" evidence="1">
    <location>
        <begin position="8"/>
        <end position="54"/>
    </location>
</feature>
<evidence type="ECO:0000313" key="3">
    <source>
        <dbReference type="Proteomes" id="UP000789405"/>
    </source>
</evidence>
<proteinExistence type="predicted"/>
<feature type="region of interest" description="Disordered" evidence="1">
    <location>
        <begin position="1"/>
        <end position="58"/>
    </location>
</feature>
<evidence type="ECO:0000256" key="1">
    <source>
        <dbReference type="SAM" id="MobiDB-lite"/>
    </source>
</evidence>
<sequence length="212" mass="24541">MSESIEIMSEHTTEHESIEHTTEHESIEHTTEHESIEHVTEHESTEHTTEHESAEYATNQEISAIEKKNLMSEIIKKIVEELGNNFSDTENRESIMIAINNKLEKLNSLIKSLIGKGHDESFDEIIIENPNDIMSLDASTGMLFDKKIETSDEIMPEVVKIFLDLDVQYPFVKEFPNLAYSNSRLLTEFFEKCPHIEFSPELERDLMNEEEN</sequence>
<dbReference type="Proteomes" id="UP000789405">
    <property type="component" value="Unassembled WGS sequence"/>
</dbReference>
<organism evidence="2 3">
    <name type="scientific">Dentiscutata erythropus</name>
    <dbReference type="NCBI Taxonomy" id="1348616"/>
    <lineage>
        <taxon>Eukaryota</taxon>
        <taxon>Fungi</taxon>
        <taxon>Fungi incertae sedis</taxon>
        <taxon>Mucoromycota</taxon>
        <taxon>Glomeromycotina</taxon>
        <taxon>Glomeromycetes</taxon>
        <taxon>Diversisporales</taxon>
        <taxon>Gigasporaceae</taxon>
        <taxon>Dentiscutata</taxon>
    </lineage>
</organism>
<dbReference type="AlphaFoldDB" id="A0A9N9IZD1"/>
<protein>
    <submittedName>
        <fullName evidence="2">28562_t:CDS:1</fullName>
    </submittedName>
</protein>